<keyword evidence="4" id="KW-0309">Germination</keyword>
<keyword evidence="5 8" id="KW-0812">Transmembrane</keyword>
<gene>
    <name evidence="9" type="ORF">J2T15_005592</name>
</gene>
<comment type="caution">
    <text evidence="9">The sequence shown here is derived from an EMBL/GenBank/DDBJ whole genome shotgun (WGS) entry which is preliminary data.</text>
</comment>
<comment type="subcellular location">
    <subcellularLocation>
        <location evidence="1">Membrane</location>
        <topology evidence="1">Multi-pass membrane protein</topology>
    </subcellularLocation>
</comment>
<keyword evidence="6 8" id="KW-1133">Transmembrane helix</keyword>
<protein>
    <submittedName>
        <fullName evidence="9">Spore germination protein KB</fullName>
    </submittedName>
</protein>
<dbReference type="Pfam" id="PF03845">
    <property type="entry name" value="Spore_permease"/>
    <property type="match status" value="1"/>
</dbReference>
<dbReference type="InterPro" id="IPR004761">
    <property type="entry name" value="Spore_GerAB"/>
</dbReference>
<accession>A0ABT9U910</accession>
<evidence type="ECO:0000256" key="7">
    <source>
        <dbReference type="ARBA" id="ARBA00023136"/>
    </source>
</evidence>
<evidence type="ECO:0000256" key="8">
    <source>
        <dbReference type="SAM" id="Phobius"/>
    </source>
</evidence>
<feature type="transmembrane region" description="Helical" evidence="8">
    <location>
        <begin position="147"/>
        <end position="167"/>
    </location>
</feature>
<dbReference type="PANTHER" id="PTHR34975">
    <property type="entry name" value="SPORE GERMINATION PROTEIN A2"/>
    <property type="match status" value="1"/>
</dbReference>
<feature type="transmembrane region" description="Helical" evidence="8">
    <location>
        <begin position="187"/>
        <end position="205"/>
    </location>
</feature>
<keyword evidence="3" id="KW-0813">Transport</keyword>
<name>A0ABT9U910_PAEHA</name>
<dbReference type="NCBIfam" id="TIGR00912">
    <property type="entry name" value="2A0309"/>
    <property type="match status" value="1"/>
</dbReference>
<evidence type="ECO:0000256" key="5">
    <source>
        <dbReference type="ARBA" id="ARBA00022692"/>
    </source>
</evidence>
<sequence>MNKTGITQRQATMWFTLYQLGSALLILPSSLAAYSKQNAWLSVLLTMILFIVLSPLFITIAKQMGDRSFHNYLTGMMGNVIGKTVMVLFLIAFPFLTFWLVLKDLSNFVTTSIFPETPPEAVHALILIAVVIGVRAGVTVIGRSAELLFFIVILLVAIGFLSLLPVLRFDYLLPMLEGGFKPIFHGSILLLAYPYLECVLYLFLVPDFQDASKWKLSLMKSTLTSGMIFLIITVTVVAALSEGVTANLVYPSYFVIRTISYADIYQRFEIVVAILWYITIFFRLALLLHVVTRGLADAINIKNANKLVIPLALIGFVMAKEVLPNVPSVITAFEVWPYYVFVFSLILPAILLMLGWMRRARGRNGTPT</sequence>
<feature type="transmembrane region" description="Helical" evidence="8">
    <location>
        <begin position="335"/>
        <end position="356"/>
    </location>
</feature>
<evidence type="ECO:0000256" key="6">
    <source>
        <dbReference type="ARBA" id="ARBA00022989"/>
    </source>
</evidence>
<feature type="transmembrane region" description="Helical" evidence="8">
    <location>
        <begin position="12"/>
        <end position="34"/>
    </location>
</feature>
<evidence type="ECO:0000256" key="3">
    <source>
        <dbReference type="ARBA" id="ARBA00022448"/>
    </source>
</evidence>
<evidence type="ECO:0000256" key="4">
    <source>
        <dbReference type="ARBA" id="ARBA00022544"/>
    </source>
</evidence>
<organism evidence="9 10">
    <name type="scientific">Paenibacillus harenae</name>
    <dbReference type="NCBI Taxonomy" id="306543"/>
    <lineage>
        <taxon>Bacteria</taxon>
        <taxon>Bacillati</taxon>
        <taxon>Bacillota</taxon>
        <taxon>Bacilli</taxon>
        <taxon>Bacillales</taxon>
        <taxon>Paenibacillaceae</taxon>
        <taxon>Paenibacillus</taxon>
    </lineage>
</organism>
<keyword evidence="10" id="KW-1185">Reference proteome</keyword>
<proteinExistence type="inferred from homology"/>
<feature type="transmembrane region" description="Helical" evidence="8">
    <location>
        <begin position="270"/>
        <end position="292"/>
    </location>
</feature>
<evidence type="ECO:0000313" key="10">
    <source>
        <dbReference type="Proteomes" id="UP001229346"/>
    </source>
</evidence>
<feature type="transmembrane region" description="Helical" evidence="8">
    <location>
        <begin position="121"/>
        <end position="140"/>
    </location>
</feature>
<dbReference type="Proteomes" id="UP001229346">
    <property type="component" value="Unassembled WGS sequence"/>
</dbReference>
<evidence type="ECO:0000256" key="2">
    <source>
        <dbReference type="ARBA" id="ARBA00007998"/>
    </source>
</evidence>
<comment type="similarity">
    <text evidence="2">Belongs to the amino acid-polyamine-organocation (APC) superfamily. Spore germination protein (SGP) (TC 2.A.3.9) family.</text>
</comment>
<evidence type="ECO:0000313" key="9">
    <source>
        <dbReference type="EMBL" id="MDQ0116116.1"/>
    </source>
</evidence>
<feature type="transmembrane region" description="Helical" evidence="8">
    <location>
        <begin position="40"/>
        <end position="60"/>
    </location>
</feature>
<dbReference type="PANTHER" id="PTHR34975:SF2">
    <property type="entry name" value="SPORE GERMINATION PROTEIN A2"/>
    <property type="match status" value="1"/>
</dbReference>
<feature type="transmembrane region" description="Helical" evidence="8">
    <location>
        <begin position="226"/>
        <end position="250"/>
    </location>
</feature>
<reference evidence="9 10" key="1">
    <citation type="submission" date="2023-07" db="EMBL/GenBank/DDBJ databases">
        <title>Sorghum-associated microbial communities from plants grown in Nebraska, USA.</title>
        <authorList>
            <person name="Schachtman D."/>
        </authorList>
    </citation>
    <scope>NUCLEOTIDE SEQUENCE [LARGE SCALE GENOMIC DNA]</scope>
    <source>
        <strain evidence="9 10">CC482</strain>
    </source>
</reference>
<feature type="transmembrane region" description="Helical" evidence="8">
    <location>
        <begin position="304"/>
        <end position="323"/>
    </location>
</feature>
<feature type="transmembrane region" description="Helical" evidence="8">
    <location>
        <begin position="80"/>
        <end position="101"/>
    </location>
</feature>
<evidence type="ECO:0000256" key="1">
    <source>
        <dbReference type="ARBA" id="ARBA00004141"/>
    </source>
</evidence>
<dbReference type="EMBL" id="JAUSSU010000016">
    <property type="protein sequence ID" value="MDQ0116116.1"/>
    <property type="molecule type" value="Genomic_DNA"/>
</dbReference>
<dbReference type="RefSeq" id="WP_307208152.1">
    <property type="nucleotide sequence ID" value="NZ_JAUSST010000011.1"/>
</dbReference>
<keyword evidence="7 8" id="KW-0472">Membrane</keyword>